<name>A0A6G0SC83_9STRA</name>
<reference evidence="2 3" key="1">
    <citation type="submission" date="2018-09" db="EMBL/GenBank/DDBJ databases">
        <title>Genomic investigation of the strawberry pathogen Phytophthora fragariae indicates pathogenicity is determined by transcriptional variation in three key races.</title>
        <authorList>
            <person name="Adams T.M."/>
            <person name="Armitage A.D."/>
            <person name="Sobczyk M.K."/>
            <person name="Bates H.J."/>
            <person name="Dunwell J.M."/>
            <person name="Nellist C.F."/>
            <person name="Harrison R.J."/>
        </authorList>
    </citation>
    <scope>NUCLEOTIDE SEQUENCE [LARGE SCALE GENOMIC DNA]</scope>
    <source>
        <strain evidence="2 3">NOV-77</strain>
    </source>
</reference>
<proteinExistence type="predicted"/>
<feature type="signal peptide" evidence="1">
    <location>
        <begin position="1"/>
        <end position="26"/>
    </location>
</feature>
<evidence type="ECO:0000256" key="1">
    <source>
        <dbReference type="SAM" id="SignalP"/>
    </source>
</evidence>
<protein>
    <recommendedName>
        <fullName evidence="4">Secreted protein</fullName>
    </recommendedName>
</protein>
<dbReference type="AlphaFoldDB" id="A0A6G0SC83"/>
<evidence type="ECO:0000313" key="2">
    <source>
        <dbReference type="EMBL" id="KAE9353926.1"/>
    </source>
</evidence>
<evidence type="ECO:0000313" key="3">
    <source>
        <dbReference type="Proteomes" id="UP000486351"/>
    </source>
</evidence>
<accession>A0A6G0SC83</accession>
<gene>
    <name evidence="2" type="ORF">PF008_g4762</name>
</gene>
<dbReference type="Proteomes" id="UP000486351">
    <property type="component" value="Unassembled WGS sequence"/>
</dbReference>
<keyword evidence="1" id="KW-0732">Signal</keyword>
<comment type="caution">
    <text evidence="2">The sequence shown here is derived from an EMBL/GenBank/DDBJ whole genome shotgun (WGS) entry which is preliminary data.</text>
</comment>
<evidence type="ECO:0008006" key="4">
    <source>
        <dbReference type="Google" id="ProtNLM"/>
    </source>
</evidence>
<organism evidence="2 3">
    <name type="scientific">Phytophthora fragariae</name>
    <dbReference type="NCBI Taxonomy" id="53985"/>
    <lineage>
        <taxon>Eukaryota</taxon>
        <taxon>Sar</taxon>
        <taxon>Stramenopiles</taxon>
        <taxon>Oomycota</taxon>
        <taxon>Peronosporomycetes</taxon>
        <taxon>Peronosporales</taxon>
        <taxon>Peronosporaceae</taxon>
        <taxon>Phytophthora</taxon>
    </lineage>
</organism>
<dbReference type="EMBL" id="QXFY01000167">
    <property type="protein sequence ID" value="KAE9353926.1"/>
    <property type="molecule type" value="Genomic_DNA"/>
</dbReference>
<sequence>MLFFFTTGPTCVWFLLLRVSTPGVDTELSSIGIRAVRARVDTADMLLVSACSFGLVETGYPPPLKEGATAPKTLRTRGCLMAFT</sequence>
<feature type="chain" id="PRO_5026222958" description="Secreted protein" evidence="1">
    <location>
        <begin position="27"/>
        <end position="84"/>
    </location>
</feature>